<dbReference type="PROSITE" id="PS50216">
    <property type="entry name" value="DHHC"/>
    <property type="match status" value="1"/>
</dbReference>
<feature type="region of interest" description="Disordered" evidence="8">
    <location>
        <begin position="292"/>
        <end position="315"/>
    </location>
</feature>
<dbReference type="AlphaFoldDB" id="A0A7S0DZ24"/>
<organism evidence="10">
    <name type="scientific">Hanusia phi</name>
    <dbReference type="NCBI Taxonomy" id="3032"/>
    <lineage>
        <taxon>Eukaryota</taxon>
        <taxon>Cryptophyceae</taxon>
        <taxon>Pyrenomonadales</taxon>
        <taxon>Geminigeraceae</taxon>
        <taxon>Hanusia</taxon>
    </lineage>
</organism>
<dbReference type="EC" id="2.3.1.225" evidence="7"/>
<keyword evidence="6 7" id="KW-0012">Acyltransferase</keyword>
<comment type="catalytic activity">
    <reaction evidence="7">
        <text>L-cysteinyl-[protein] + hexadecanoyl-CoA = S-hexadecanoyl-L-cysteinyl-[protein] + CoA</text>
        <dbReference type="Rhea" id="RHEA:36683"/>
        <dbReference type="Rhea" id="RHEA-COMP:10131"/>
        <dbReference type="Rhea" id="RHEA-COMP:11032"/>
        <dbReference type="ChEBI" id="CHEBI:29950"/>
        <dbReference type="ChEBI" id="CHEBI:57287"/>
        <dbReference type="ChEBI" id="CHEBI:57379"/>
        <dbReference type="ChEBI" id="CHEBI:74151"/>
        <dbReference type="EC" id="2.3.1.225"/>
    </reaction>
</comment>
<evidence type="ECO:0000256" key="3">
    <source>
        <dbReference type="ARBA" id="ARBA00022692"/>
    </source>
</evidence>
<comment type="similarity">
    <text evidence="7">Belongs to the DHHC palmitoyltransferase family.</text>
</comment>
<evidence type="ECO:0000256" key="1">
    <source>
        <dbReference type="ARBA" id="ARBA00004141"/>
    </source>
</evidence>
<dbReference type="PANTHER" id="PTHR12246">
    <property type="entry name" value="PALMITOYLTRANSFERASE ZDHHC16"/>
    <property type="match status" value="1"/>
</dbReference>
<feature type="domain" description="Palmitoyltransferase DHHC" evidence="9">
    <location>
        <begin position="127"/>
        <end position="252"/>
    </location>
</feature>
<keyword evidence="4 7" id="KW-1133">Transmembrane helix</keyword>
<feature type="transmembrane region" description="Helical" evidence="7">
    <location>
        <begin position="45"/>
        <end position="65"/>
    </location>
</feature>
<keyword evidence="5 7" id="KW-0472">Membrane</keyword>
<feature type="transmembrane region" description="Helical" evidence="7">
    <location>
        <begin position="173"/>
        <end position="201"/>
    </location>
</feature>
<dbReference type="InterPro" id="IPR001594">
    <property type="entry name" value="Palmitoyltrfase_DHHC"/>
</dbReference>
<evidence type="ECO:0000256" key="5">
    <source>
        <dbReference type="ARBA" id="ARBA00023136"/>
    </source>
</evidence>
<keyword evidence="2 7" id="KW-0808">Transferase</keyword>
<evidence type="ECO:0000256" key="7">
    <source>
        <dbReference type="RuleBase" id="RU079119"/>
    </source>
</evidence>
<evidence type="ECO:0000256" key="4">
    <source>
        <dbReference type="ARBA" id="ARBA00022989"/>
    </source>
</evidence>
<reference evidence="10" key="1">
    <citation type="submission" date="2021-01" db="EMBL/GenBank/DDBJ databases">
        <authorList>
            <person name="Corre E."/>
            <person name="Pelletier E."/>
            <person name="Niang G."/>
            <person name="Scheremetjew M."/>
            <person name="Finn R."/>
            <person name="Kale V."/>
            <person name="Holt S."/>
            <person name="Cochrane G."/>
            <person name="Meng A."/>
            <person name="Brown T."/>
            <person name="Cohen L."/>
        </authorList>
    </citation>
    <scope>NUCLEOTIDE SEQUENCE</scope>
    <source>
        <strain evidence="10">CCMP325</strain>
    </source>
</reference>
<evidence type="ECO:0000313" key="10">
    <source>
        <dbReference type="EMBL" id="CAD8469812.1"/>
    </source>
</evidence>
<proteinExistence type="inferred from homology"/>
<comment type="domain">
    <text evidence="7">The DHHC domain is required for palmitoyltransferase activity.</text>
</comment>
<keyword evidence="3 7" id="KW-0812">Transmembrane</keyword>
<accession>A0A7S0DZ24</accession>
<feature type="compositionally biased region" description="Polar residues" evidence="8">
    <location>
        <begin position="305"/>
        <end position="315"/>
    </location>
</feature>
<gene>
    <name evidence="10" type="ORF">HPHI1048_LOCUS2654</name>
</gene>
<dbReference type="Pfam" id="PF01529">
    <property type="entry name" value="DHHC"/>
    <property type="match status" value="1"/>
</dbReference>
<evidence type="ECO:0000256" key="2">
    <source>
        <dbReference type="ARBA" id="ARBA00022679"/>
    </source>
</evidence>
<evidence type="ECO:0000256" key="8">
    <source>
        <dbReference type="SAM" id="MobiDB-lite"/>
    </source>
</evidence>
<feature type="transmembrane region" description="Helical" evidence="7">
    <location>
        <begin position="213"/>
        <end position="235"/>
    </location>
</feature>
<evidence type="ECO:0000259" key="9">
    <source>
        <dbReference type="Pfam" id="PF01529"/>
    </source>
</evidence>
<protein>
    <recommendedName>
        <fullName evidence="7">Palmitoyltransferase</fullName>
        <ecNumber evidence="7">2.3.1.225</ecNumber>
    </recommendedName>
</protein>
<name>A0A7S0DZ24_9CRYP</name>
<evidence type="ECO:0000256" key="6">
    <source>
        <dbReference type="ARBA" id="ARBA00023315"/>
    </source>
</evidence>
<dbReference type="GO" id="GO:0019706">
    <property type="term" value="F:protein-cysteine S-palmitoyltransferase activity"/>
    <property type="evidence" value="ECO:0007669"/>
    <property type="project" value="UniProtKB-EC"/>
</dbReference>
<dbReference type="GO" id="GO:0016020">
    <property type="term" value="C:membrane"/>
    <property type="evidence" value="ECO:0007669"/>
    <property type="project" value="UniProtKB-SubCell"/>
</dbReference>
<sequence>MAADKWSDQIRACGLFFISIVVLMVIPLVYHCFVFLTALPLWGPNPASCITLLICFHVLFILMLVSYWQVIFTDAGGVPYELDEAWISELNLAHRFGLEAEVSEKVSDKDENSPLTVPSAERKLDGRQRYCRKCRKFKPDRAHHCKYCGRCVLKMDHHCPWVNNCIGYCNYKYFILFCSYATITSFYVACTIFIGFITTLIEHRPIQFTVVEFEYFVVFCLMMAVTVVLTGFTGFHYMLLLKNMSTIEHVEKRDPTKKDQVNPFDLGREKNWRQVFGDDAWTWFLPIAPSSSSKSVGDGVHWETNENLQQMEDQA</sequence>
<dbReference type="InterPro" id="IPR039859">
    <property type="entry name" value="PFA4/ZDH16/20/ERF2-like"/>
</dbReference>
<dbReference type="EMBL" id="HBEO01003723">
    <property type="protein sequence ID" value="CAD8469812.1"/>
    <property type="molecule type" value="Transcribed_RNA"/>
</dbReference>
<feature type="transmembrane region" description="Helical" evidence="7">
    <location>
        <begin position="12"/>
        <end position="39"/>
    </location>
</feature>
<comment type="subcellular location">
    <subcellularLocation>
        <location evidence="1">Membrane</location>
        <topology evidence="1">Multi-pass membrane protein</topology>
    </subcellularLocation>
</comment>